<evidence type="ECO:0000256" key="10">
    <source>
        <dbReference type="ARBA" id="ARBA00093448"/>
    </source>
</evidence>
<reference evidence="13 14" key="5">
    <citation type="journal article" date="2010" name="Appl. Environ. Microbiol.">
        <title>phrR-like gene praR of Azorhizobium caulinodans ORS571 is essential for symbiosis with Sesbania rostrata and is involved in expression of reb genes.</title>
        <authorList>
            <person name="Akiba N."/>
            <person name="Aono T."/>
            <person name="Toyazaki H."/>
            <person name="Sato S."/>
            <person name="Oyaizu H."/>
        </authorList>
    </citation>
    <scope>NUCLEOTIDE SEQUENCE [LARGE SCALE GENOMIC DNA]</scope>
    <source>
        <strain evidence="14">ATCC 43989 / DSM 5975 / JCM 20966 / LMG 6465 / NBRC 14845 / NCIMB 13405 / ORS 571</strain>
    </source>
</reference>
<keyword evidence="6" id="KW-0378">Hydrolase</keyword>
<feature type="compositionally biased region" description="Low complexity" evidence="12">
    <location>
        <begin position="290"/>
        <end position="312"/>
    </location>
</feature>
<evidence type="ECO:0000313" key="13">
    <source>
        <dbReference type="EMBL" id="BAF86438.1"/>
    </source>
</evidence>
<reference evidence="13 14" key="3">
    <citation type="journal article" date="2008" name="BMC Genomics">
        <title>The genome of the versatile nitrogen fixer Azorhizobium caulinodans ORS571.</title>
        <authorList>
            <person name="Lee KB."/>
            <person name="Backer P.D."/>
            <person name="Aono T."/>
            <person name="Liu CT."/>
            <person name="Suzuki S."/>
            <person name="Suzuki T."/>
            <person name="Kaneko T."/>
            <person name="Yamada M."/>
            <person name="Tabata S."/>
            <person name="Kupfer D.M."/>
            <person name="Najar F.Z."/>
            <person name="Wiley G.B."/>
            <person name="Roe B."/>
            <person name="Binnewies T.T."/>
            <person name="Ussery D.W."/>
            <person name="D'Haeze W."/>
            <person name="Herder J.D."/>
            <person name="Gevers D."/>
            <person name="Vereecke D."/>
            <person name="Holsters M."/>
            <person name="Oyaizu H."/>
        </authorList>
    </citation>
    <scope>NUCLEOTIDE SEQUENCE [LARGE SCALE GENOMIC DNA]</scope>
    <source>
        <strain evidence="14">ATCC 43989 / DSM 5975 / JCM 20966 / LMG 6465 / NBRC 14845 / NCIMB 13405 / ORS 571</strain>
    </source>
</reference>
<dbReference type="InterPro" id="IPR009045">
    <property type="entry name" value="Zn_M74/Hedgehog-like"/>
</dbReference>
<dbReference type="PANTHER" id="PTHR37425">
    <property type="match status" value="1"/>
</dbReference>
<evidence type="ECO:0000256" key="3">
    <source>
        <dbReference type="ARBA" id="ARBA00022670"/>
    </source>
</evidence>
<dbReference type="GO" id="GO:0046872">
    <property type="term" value="F:metal ion binding"/>
    <property type="evidence" value="ECO:0007669"/>
    <property type="project" value="UniProtKB-KW"/>
</dbReference>
<keyword evidence="3" id="KW-0645">Protease</keyword>
<dbReference type="HOGENOM" id="CLU_029918_1_0_5"/>
<evidence type="ECO:0000256" key="5">
    <source>
        <dbReference type="ARBA" id="ARBA00022729"/>
    </source>
</evidence>
<dbReference type="eggNOG" id="COG3108">
    <property type="taxonomic scope" value="Bacteria"/>
</dbReference>
<evidence type="ECO:0000313" key="14">
    <source>
        <dbReference type="Proteomes" id="UP000000270"/>
    </source>
</evidence>
<keyword evidence="5" id="KW-0732">Signal</keyword>
<proteinExistence type="inferred from homology"/>
<reference evidence="13 14" key="6">
    <citation type="journal article" date="2011" name="Appl. Environ. Microbiol.">
        <title>Involvement of the azorhizobial chromosome partition gene (parA) in the onset of bacteroid differentiation during Sesbania rostrata stem nodule development.</title>
        <authorList>
            <person name="Liu CT."/>
            <person name="Lee KB."/>
            <person name="Wang YS."/>
            <person name="Peng MH."/>
            <person name="Lee KT."/>
            <person name="Suzuki S."/>
            <person name="Suzuki T."/>
            <person name="Oyaizu H."/>
        </authorList>
    </citation>
    <scope>NUCLEOTIDE SEQUENCE [LARGE SCALE GENOMIC DNA]</scope>
    <source>
        <strain evidence="14">ATCC 43989 / DSM 5975 / JCM 20966 / LMG 6465 / NBRC 14845 / NCIMB 13405 / ORS 571</strain>
    </source>
</reference>
<keyword evidence="7" id="KW-0862">Zinc</keyword>
<dbReference type="KEGG" id="azc:AZC_0440"/>
<dbReference type="InterPro" id="IPR010275">
    <property type="entry name" value="MepK"/>
</dbReference>
<dbReference type="STRING" id="438753.AZC_0440"/>
<dbReference type="GO" id="GO:0006508">
    <property type="term" value="P:proteolysis"/>
    <property type="evidence" value="ECO:0007669"/>
    <property type="project" value="UniProtKB-KW"/>
</dbReference>
<dbReference type="Gene3D" id="3.30.1380.10">
    <property type="match status" value="1"/>
</dbReference>
<evidence type="ECO:0000256" key="2">
    <source>
        <dbReference type="ARBA" id="ARBA00004776"/>
    </source>
</evidence>
<reference evidence="13 14" key="4">
    <citation type="journal article" date="2009" name="Appl. Environ. Microbiol.">
        <title>Comparative genome-wide transcriptional profiling of Azorhizobium caulinodans ORS571 grown under free-living and symbiotic conditions.</title>
        <authorList>
            <person name="Tsukada S."/>
            <person name="Aono T."/>
            <person name="Akiba N."/>
            <person name="Lee KB."/>
            <person name="Liu CT."/>
            <person name="Toyazaki H."/>
            <person name="Oyaizu H."/>
        </authorList>
    </citation>
    <scope>NUCLEOTIDE SEQUENCE [LARGE SCALE GENOMIC DNA]</scope>
    <source>
        <strain evidence="14">ATCC 43989 / DSM 5975 / JCM 20966 / LMG 6465 / NBRC 14845 / NCIMB 13405 / ORS 571</strain>
    </source>
</reference>
<name>A8ILX6_AZOC5</name>
<dbReference type="EMBL" id="AP009384">
    <property type="protein sequence ID" value="BAF86438.1"/>
    <property type="molecule type" value="Genomic_DNA"/>
</dbReference>
<reference evidence="13 14" key="1">
    <citation type="journal article" date="2007" name="Appl. Environ. Microbiol.">
        <title>Rhizobial factors required for stem nodule maturation and maintenance in Sesbania rostrata-Azorhizobium caulinodans ORS571 symbiosis.</title>
        <authorList>
            <person name="Suzuki S."/>
            <person name="Aono T."/>
            <person name="Lee KB."/>
            <person name="Suzuki T."/>
            <person name="Liu CT."/>
            <person name="Miwa H."/>
            <person name="Wakao S."/>
            <person name="Iki T."/>
            <person name="Oyaizu H."/>
        </authorList>
    </citation>
    <scope>NUCLEOTIDE SEQUENCE [LARGE SCALE GENOMIC DNA]</scope>
    <source>
        <strain evidence="14">ATCC 43989 / DSM 5975 / JCM 20966 / LMG 6465 / NBRC 14845 / NCIMB 13405 / ORS 571</strain>
    </source>
</reference>
<evidence type="ECO:0000256" key="7">
    <source>
        <dbReference type="ARBA" id="ARBA00022833"/>
    </source>
</evidence>
<comment type="similarity">
    <text evidence="10">Belongs to the peptidase M15 family.</text>
</comment>
<organism evidence="13 14">
    <name type="scientific">Azorhizobium caulinodans (strain ATCC 43989 / DSM 5975 / JCM 20966 / LMG 6465 / NBRC 14845 / NCIMB 13405 / ORS 571)</name>
    <dbReference type="NCBI Taxonomy" id="438753"/>
    <lineage>
        <taxon>Bacteria</taxon>
        <taxon>Pseudomonadati</taxon>
        <taxon>Pseudomonadota</taxon>
        <taxon>Alphaproteobacteria</taxon>
        <taxon>Hyphomicrobiales</taxon>
        <taxon>Xanthobacteraceae</taxon>
        <taxon>Azorhizobium</taxon>
    </lineage>
</organism>
<keyword evidence="4" id="KW-0479">Metal-binding</keyword>
<dbReference type="Proteomes" id="UP000000270">
    <property type="component" value="Chromosome"/>
</dbReference>
<dbReference type="Pfam" id="PF05951">
    <property type="entry name" value="Peptidase_M15_2"/>
    <property type="match status" value="1"/>
</dbReference>
<protein>
    <recommendedName>
        <fullName evidence="11">Murein endopeptidase K</fullName>
    </recommendedName>
</protein>
<comment type="pathway">
    <text evidence="2">Cell wall biogenesis; cell wall polysaccharide biosynthesis.</text>
</comment>
<accession>A8ILX6</accession>
<evidence type="ECO:0000256" key="12">
    <source>
        <dbReference type="SAM" id="MobiDB-lite"/>
    </source>
</evidence>
<keyword evidence="8" id="KW-0482">Metalloprotease</keyword>
<dbReference type="PANTHER" id="PTHR37425:SF1">
    <property type="entry name" value="OUTER MEMBRANE PROTEIN"/>
    <property type="match status" value="1"/>
</dbReference>
<evidence type="ECO:0000256" key="4">
    <source>
        <dbReference type="ARBA" id="ARBA00022723"/>
    </source>
</evidence>
<dbReference type="CDD" id="cd14844">
    <property type="entry name" value="Zn-DD-carboxypeptidase_like"/>
    <property type="match status" value="1"/>
</dbReference>
<evidence type="ECO:0000256" key="9">
    <source>
        <dbReference type="ARBA" id="ARBA00023316"/>
    </source>
</evidence>
<sequence length="518" mass="55184">MPNKNNTRLPLRIWTSDRSGIALSPSVRRTARSLAVAATLFLCGTGTLQNAVANGDTRTLTFTNPHTGEAGSFTFKKDGRYDPEVLKQLNWLARDWRKDEPIEMDPHLFDLLWEVYREVGATAPITLLCGYRSPSTNAMLRSRSKAVAETSQHMRGRAMDFYIPGVRLAELRETGLRLQRGGVGFYPSQNFVHMDTGGVRMWPRMSREELARVFPDGKTVLIPTDGKPMSGYQLALAELEARGSVASDAPQADGFKGIRNFFASLFGKPAPEESDAGEVEGVQPERAPRATQVASAAPSRAATPAPAPAASAPLPPPQASRPVVTAVSTTPLPSARPAEIAAAAMLTAHATNAPFAPLPIKRPQAPTQVASLEPAGAPVPLPAVIMRGTSERSEIMGPPPSTALGYAAGGDIASALPPNPAIAAAPQPRLRGSSRTAADIPFGRVFRGPGLWGEAYLKMPETRVFTAFLTAPQEVVAQGFGKDPMGGLSTSRFSGEAIAVLPTYVFQAPPVRLSQRGL</sequence>
<comment type="cofactor">
    <cofactor evidence="1">
        <name>Zn(2+)</name>
        <dbReference type="ChEBI" id="CHEBI:29105"/>
    </cofactor>
</comment>
<reference evidence="14" key="2">
    <citation type="submission" date="2007-04" db="EMBL/GenBank/DDBJ databases">
        <title>Complete genome sequence of the nitrogen-fixing bacterium Azorhizobium caulinodans ORS571.</title>
        <authorList>
            <person name="Lee K.B."/>
            <person name="Backer P.D."/>
            <person name="Aono T."/>
            <person name="Liu C.T."/>
            <person name="Suzuki S."/>
            <person name="Suzuki T."/>
            <person name="Kaneko T."/>
            <person name="Yamada M."/>
            <person name="Tabata S."/>
            <person name="Kupfer D.M."/>
            <person name="Najar F.Z."/>
            <person name="Wiley G.B."/>
            <person name="Roe B."/>
            <person name="Binnewies T."/>
            <person name="Ussery D."/>
            <person name="Vereecke D."/>
            <person name="Gevers D."/>
            <person name="Holsters M."/>
            <person name="Oyaizu H."/>
        </authorList>
    </citation>
    <scope>NUCLEOTIDE SEQUENCE [LARGE SCALE GENOMIC DNA]</scope>
    <source>
        <strain evidence="14">ATCC 43989 / DSM 5975 / JCM 20966 / LMG 6465 / NBRC 14845 / NCIMB 13405 / ORS 571</strain>
    </source>
</reference>
<dbReference type="RefSeq" id="WP_012168971.1">
    <property type="nucleotide sequence ID" value="NC_009937.1"/>
</dbReference>
<dbReference type="GO" id="GO:0008237">
    <property type="term" value="F:metallopeptidase activity"/>
    <property type="evidence" value="ECO:0007669"/>
    <property type="project" value="UniProtKB-KW"/>
</dbReference>
<keyword evidence="14" id="KW-1185">Reference proteome</keyword>
<dbReference type="GO" id="GO:0071555">
    <property type="term" value="P:cell wall organization"/>
    <property type="evidence" value="ECO:0007669"/>
    <property type="project" value="UniProtKB-KW"/>
</dbReference>
<evidence type="ECO:0000256" key="6">
    <source>
        <dbReference type="ARBA" id="ARBA00022801"/>
    </source>
</evidence>
<evidence type="ECO:0000256" key="11">
    <source>
        <dbReference type="ARBA" id="ARBA00093666"/>
    </source>
</evidence>
<dbReference type="AlphaFoldDB" id="A8ILX6"/>
<gene>
    <name evidence="13" type="ordered locus">AZC_0440</name>
</gene>
<dbReference type="SUPFAM" id="SSF55166">
    <property type="entry name" value="Hedgehog/DD-peptidase"/>
    <property type="match status" value="1"/>
</dbReference>
<feature type="region of interest" description="Disordered" evidence="12">
    <location>
        <begin position="269"/>
        <end position="322"/>
    </location>
</feature>
<evidence type="ECO:0000256" key="8">
    <source>
        <dbReference type="ARBA" id="ARBA00023049"/>
    </source>
</evidence>
<evidence type="ECO:0000256" key="1">
    <source>
        <dbReference type="ARBA" id="ARBA00001947"/>
    </source>
</evidence>
<keyword evidence="9" id="KW-0961">Cell wall biogenesis/degradation</keyword>